<dbReference type="InParanoid" id="A0A0L0H6U5"/>
<dbReference type="OrthoDB" id="427001at2759"/>
<dbReference type="eggNOG" id="KOG3735">
    <property type="taxonomic scope" value="Eukaryota"/>
</dbReference>
<protein>
    <submittedName>
        <fullName evidence="5">Uncharacterized protein</fullName>
    </submittedName>
</protein>
<dbReference type="EMBL" id="KQ257465">
    <property type="protein sequence ID" value="KNC97230.1"/>
    <property type="molecule type" value="Genomic_DNA"/>
</dbReference>
<sequence length="714" mass="77020">MAAEHEERELEVAETQVHHGDGSPLVEIVPLPAESGNDESAESKDQSSARHVVEEQENAVEKGTSETVNIETGNEEPYPSDSIPVATDDIVHEYDLINSVVLTDRTEHVESNLDFVTTKENIRTDDETVPADALVDDRDSSGEPHPKVMSDTNVDDRTVDMAGSVNSVFTDRVHEYEVVDTPELGGTPDLVEAVSKSPSPVCVGELKSHQTGPSTSPDVHAAADILEEFIAGTPTENLNELLEGLAENTKSTKSTEHVDPVPDANVIQERDLHIQPEENPTSIPVERSSEVEDITPSAVVASVEEITMDGSDPAYADITALPLVSNVLSEGNTVDLTESVTEVKQDIADDVPADSSANGETLADVINVVEIENKSQSSEGAIAGEPAVGDPPVASAAEEQSSDTFQIKDTPVEQEDHTGNKQSFEKIVATEEPKTNAIEVPRAEIQEEVKEEPKPQSQKEEPKEDQKPVQEPITSPVIHPTPPQTPPPKPAHLFSDYRRVSRSLERLVSAASSPAPSPIARTAAHGEVLPVSAITAAVRATNPILDELLYSLNLIQNNDESLVDLDLTDCPVFRIVHGTALAGGLLKNTHLKKVALKGVGFQTQNAIELAEALKHNTTLEVLDLSNNQIAPAGIKALAEMLQENQGLKELRLSQQRAPAGTDAEQSLARALAKNETLTRLSLQIRDVASRNAIDRSITRNKEIARKKRWAAQQA</sequence>
<dbReference type="InterPro" id="IPR001611">
    <property type="entry name" value="Leu-rich_rpt"/>
</dbReference>
<dbReference type="Proteomes" id="UP000053201">
    <property type="component" value="Unassembled WGS sequence"/>
</dbReference>
<dbReference type="SMART" id="SM00368">
    <property type="entry name" value="LRR_RI"/>
    <property type="match status" value="2"/>
</dbReference>
<feature type="compositionally biased region" description="Basic and acidic residues" evidence="4">
    <location>
        <begin position="1"/>
        <end position="21"/>
    </location>
</feature>
<dbReference type="GO" id="GO:0051694">
    <property type="term" value="P:pointed-end actin filament capping"/>
    <property type="evidence" value="ECO:0007669"/>
    <property type="project" value="InterPro"/>
</dbReference>
<dbReference type="RefSeq" id="XP_016605270.1">
    <property type="nucleotide sequence ID" value="XM_016755782.1"/>
</dbReference>
<feature type="compositionally biased region" description="Basic and acidic residues" evidence="4">
    <location>
        <begin position="410"/>
        <end position="419"/>
    </location>
</feature>
<proteinExistence type="predicted"/>
<dbReference type="OMA" id="TILEAYH"/>
<dbReference type="Gene3D" id="3.80.10.10">
    <property type="entry name" value="Ribonuclease Inhibitor"/>
    <property type="match status" value="1"/>
</dbReference>
<reference evidence="5 6" key="1">
    <citation type="submission" date="2009-08" db="EMBL/GenBank/DDBJ databases">
        <title>The Genome Sequence of Spizellomyces punctatus strain DAOM BR117.</title>
        <authorList>
            <consortium name="The Broad Institute Genome Sequencing Platform"/>
            <person name="Russ C."/>
            <person name="Cuomo C."/>
            <person name="Shea T."/>
            <person name="Young S.K."/>
            <person name="Zeng Q."/>
            <person name="Koehrsen M."/>
            <person name="Haas B."/>
            <person name="Borodovsky M."/>
            <person name="Guigo R."/>
            <person name="Alvarado L."/>
            <person name="Berlin A."/>
            <person name="Bochicchio J."/>
            <person name="Borenstein D."/>
            <person name="Chapman S."/>
            <person name="Chen Z."/>
            <person name="Engels R."/>
            <person name="Freedman E."/>
            <person name="Gellesch M."/>
            <person name="Goldberg J."/>
            <person name="Griggs A."/>
            <person name="Gujja S."/>
            <person name="Heiman D."/>
            <person name="Hepburn T."/>
            <person name="Howarth C."/>
            <person name="Jen D."/>
            <person name="Larson L."/>
            <person name="Lewis B."/>
            <person name="Mehta T."/>
            <person name="Park D."/>
            <person name="Pearson M."/>
            <person name="Roberts A."/>
            <person name="Saif S."/>
            <person name="Shenoy N."/>
            <person name="Sisk P."/>
            <person name="Stolte C."/>
            <person name="Sykes S."/>
            <person name="Thomson T."/>
            <person name="Walk T."/>
            <person name="White J."/>
            <person name="Yandava C."/>
            <person name="Burger G."/>
            <person name="Gray M.W."/>
            <person name="Holland P.W.H."/>
            <person name="King N."/>
            <person name="Lang F.B.F."/>
            <person name="Roger A.J."/>
            <person name="Ruiz-Trillo I."/>
            <person name="Lander E."/>
            <person name="Nusbaum C."/>
        </authorList>
    </citation>
    <scope>NUCLEOTIDE SEQUENCE [LARGE SCALE GENOMIC DNA]</scope>
    <source>
        <strain evidence="5 6">DAOM BR117</strain>
    </source>
</reference>
<name>A0A0L0H6U5_SPIPD</name>
<evidence type="ECO:0000256" key="3">
    <source>
        <dbReference type="ARBA" id="ARBA00023212"/>
    </source>
</evidence>
<keyword evidence="2" id="KW-0963">Cytoplasm</keyword>
<accession>A0A0L0H6U5</accession>
<feature type="region of interest" description="Disordered" evidence="4">
    <location>
        <begin position="376"/>
        <end position="493"/>
    </location>
</feature>
<feature type="compositionally biased region" description="Pro residues" evidence="4">
    <location>
        <begin position="479"/>
        <end position="490"/>
    </location>
</feature>
<dbReference type="SUPFAM" id="SSF52047">
    <property type="entry name" value="RNI-like"/>
    <property type="match status" value="1"/>
</dbReference>
<evidence type="ECO:0000256" key="1">
    <source>
        <dbReference type="ARBA" id="ARBA00004245"/>
    </source>
</evidence>
<dbReference type="InterPro" id="IPR032675">
    <property type="entry name" value="LRR_dom_sf"/>
</dbReference>
<feature type="region of interest" description="Disordered" evidence="4">
    <location>
        <begin position="1"/>
        <end position="81"/>
    </location>
</feature>
<evidence type="ECO:0000256" key="2">
    <source>
        <dbReference type="ARBA" id="ARBA00022490"/>
    </source>
</evidence>
<dbReference type="VEuPathDB" id="FungiDB:SPPG_07617"/>
<dbReference type="Pfam" id="PF13516">
    <property type="entry name" value="LRR_6"/>
    <property type="match status" value="1"/>
</dbReference>
<gene>
    <name evidence="5" type="ORF">SPPG_07617</name>
</gene>
<keyword evidence="6" id="KW-1185">Reference proteome</keyword>
<feature type="compositionally biased region" description="Polar residues" evidence="4">
    <location>
        <begin position="398"/>
        <end position="407"/>
    </location>
</feature>
<evidence type="ECO:0000256" key="4">
    <source>
        <dbReference type="SAM" id="MobiDB-lite"/>
    </source>
</evidence>
<feature type="region of interest" description="Disordered" evidence="4">
    <location>
        <begin position="134"/>
        <end position="153"/>
    </location>
</feature>
<dbReference type="PANTHER" id="PTHR10901">
    <property type="entry name" value="TROPOMODULIN"/>
    <property type="match status" value="1"/>
</dbReference>
<keyword evidence="3" id="KW-0206">Cytoskeleton</keyword>
<evidence type="ECO:0000313" key="6">
    <source>
        <dbReference type="Proteomes" id="UP000053201"/>
    </source>
</evidence>
<comment type="subcellular location">
    <subcellularLocation>
        <location evidence="1">Cytoplasm</location>
        <location evidence="1">Cytoskeleton</location>
    </subcellularLocation>
</comment>
<feature type="compositionally biased region" description="Basic and acidic residues" evidence="4">
    <location>
        <begin position="441"/>
        <end position="468"/>
    </location>
</feature>
<feature type="compositionally biased region" description="Basic and acidic residues" evidence="4">
    <location>
        <begin position="135"/>
        <end position="153"/>
    </location>
</feature>
<dbReference type="GO" id="GO:0005856">
    <property type="term" value="C:cytoskeleton"/>
    <property type="evidence" value="ECO:0007669"/>
    <property type="project" value="UniProtKB-SubCell"/>
</dbReference>
<evidence type="ECO:0000313" key="5">
    <source>
        <dbReference type="EMBL" id="KNC97230.1"/>
    </source>
</evidence>
<dbReference type="PANTHER" id="PTHR10901:SF6">
    <property type="entry name" value="TROPOMODULIN, ISOFORM N"/>
    <property type="match status" value="1"/>
</dbReference>
<dbReference type="GO" id="GO:0005523">
    <property type="term" value="F:tropomyosin binding"/>
    <property type="evidence" value="ECO:0007669"/>
    <property type="project" value="InterPro"/>
</dbReference>
<dbReference type="STRING" id="645134.A0A0L0H6U5"/>
<dbReference type="GeneID" id="27690823"/>
<dbReference type="InterPro" id="IPR004934">
    <property type="entry name" value="TMOD"/>
</dbReference>
<feature type="compositionally biased region" description="Basic and acidic residues" evidence="4">
    <location>
        <begin position="41"/>
        <end position="64"/>
    </location>
</feature>
<organism evidence="5 6">
    <name type="scientific">Spizellomyces punctatus (strain DAOM BR117)</name>
    <dbReference type="NCBI Taxonomy" id="645134"/>
    <lineage>
        <taxon>Eukaryota</taxon>
        <taxon>Fungi</taxon>
        <taxon>Fungi incertae sedis</taxon>
        <taxon>Chytridiomycota</taxon>
        <taxon>Chytridiomycota incertae sedis</taxon>
        <taxon>Chytridiomycetes</taxon>
        <taxon>Spizellomycetales</taxon>
        <taxon>Spizellomycetaceae</taxon>
        <taxon>Spizellomyces</taxon>
    </lineage>
</organism>
<dbReference type="AlphaFoldDB" id="A0A0L0H6U5"/>
<dbReference type="GO" id="GO:0007015">
    <property type="term" value="P:actin filament organization"/>
    <property type="evidence" value="ECO:0007669"/>
    <property type="project" value="TreeGrafter"/>
</dbReference>